<evidence type="ECO:0000259" key="3">
    <source>
        <dbReference type="PROSITE" id="PS51208"/>
    </source>
</evidence>
<evidence type="ECO:0000313" key="4">
    <source>
        <dbReference type="EMBL" id="ECW1185491.1"/>
    </source>
</evidence>
<dbReference type="Gene3D" id="2.160.20.20">
    <property type="match status" value="1"/>
</dbReference>
<dbReference type="SUPFAM" id="SSF103515">
    <property type="entry name" value="Autotransporter"/>
    <property type="match status" value="1"/>
</dbReference>
<evidence type="ECO:0000256" key="1">
    <source>
        <dbReference type="SAM" id="MobiDB-lite"/>
    </source>
</evidence>
<name>A0A612U949_SALER</name>
<reference evidence="4" key="1">
    <citation type="submission" date="2019-09" db="EMBL/GenBank/DDBJ databases">
        <authorList>
            <consortium name="PulseNet: The National Subtyping Network for Foodborne Disease Surveillance"/>
            <person name="Tarr C.L."/>
            <person name="Trees E."/>
            <person name="Katz L.S."/>
            <person name="Carleton-Romer H.A."/>
            <person name="Stroika S."/>
            <person name="Kucerova Z."/>
            <person name="Roache K.F."/>
            <person name="Sabol A.L."/>
            <person name="Besser J."/>
            <person name="Gerner-Smidt P."/>
        </authorList>
    </citation>
    <scope>NUCLEOTIDE SEQUENCE</scope>
    <source>
        <strain evidence="4">PNUSAS099171</strain>
    </source>
</reference>
<gene>
    <name evidence="4" type="ORF">F3S59_16455</name>
</gene>
<dbReference type="InterPro" id="IPR012332">
    <property type="entry name" value="Autotransporter_pectin_lyase_C"/>
</dbReference>
<dbReference type="InterPro" id="IPR058034">
    <property type="entry name" value="BigA_beta"/>
</dbReference>
<feature type="compositionally biased region" description="Acidic residues" evidence="1">
    <location>
        <begin position="103"/>
        <end position="129"/>
    </location>
</feature>
<feature type="signal peptide" evidence="2">
    <location>
        <begin position="1"/>
        <end position="24"/>
    </location>
</feature>
<proteinExistence type="predicted"/>
<sequence length="1971" mass="202233">MQRKKILAIGIALALQTSYYPAMAAENTDDDEKCPANSSSLSLSERNKLPTTCLIANNENDNHWAWVAGGVAALATGVALGVYNSDTDGNAHGNNYAPTPANDDGDDIVPPDDSSGDNDDVIPPDDGDDNVTPVDHTVKTFINSVAINKGAKSLLFDDIKLDNGKHLGGATLSYVEESDQWVLTTEGGKTLNVANWKVTDYNAAVLEGTQANGLYWKYDSRGYLILADENTTVITGDEEEHAPTRGMTISGEGKTGVIISGDHTINTLSGDSTATDGAVGLVITGDGSQNTIAGNSTVDGAIGALISGYDTVTNASGEITVTGGGTAMIIDGDNITLNNKGISDISGQGSTGSIINGNNAKIANDGKMNVSDGATGARITGNNAAIDNNGNTTTRGEGSVALIVDGDNTTITNEGTQSISDGATGSHVKGDDATVNMTGDITVSSGGTAMIIDGRDASVVISGKSDISGHGSTGTLINGDKARITNDGELNVTDGATGAEIVGNDAVIDNTGDMSIDGAGSTALSIDGDNALIISEGNQTITNGAAGTRIDGNNARIANTGDINVDGAGSSAIIINGRDAYLTQAGDLLVTHGAMGITSDGQNNTAKNIGNATVHDANSVGFIVAGQGNTFNNKGNIDISLNGTGTLVSGNQSQVNLDGDITVNSIQDGDGIYRGATGVSVTGDNNTTSITGNVTINGDYAASDSQIANNDALIGIDITGSNNQANITGVLNINMNDQSVAEAQYMGSTIGLNIKGKGNNINLMGGINIDYSSSPQEIAASDVIAINIDGDSNVTLNGHSQVNITDVEGGHTQLVNVQNGGSLVLSDSSIIDVDYNVIYTDVYTQNALLTASGEGSSIDNQGTINADTMMTFILATEGAQNKNSGKTTVVADGNAGQGAIMAANGAASTAENTASGDISLTLATTPAWTGGAEIYPMYWYSNTAYGMLAYNYGTVTNDANAHISVYGAGVYGMGASKGTALNAGNIYVDGFRQALDEDGNVSGESYWNPTQYTSYELTSAGMVTGSLVNDGSGDATAINTGTITVHNEGFGMTAMYGGTVINQGNITLTADSDTAGGANQLVGMAAFGSGVAINDINGVININTAFGQPFYSSGGGLIVNYGTICFDGVCQNSDDYDDRYLSLSFKDGGMIADAGETLADKNIVTDPIATDTAYVTNAGTLSGGKVTVNNYGDLTNKSTGNISSVDIATGGIYTNDGTTATVSVDGGIFNNTGAVTGKTGTTVAGSVINNSGTMKSVEQWASTMNNTGLVTAWTGASGNAVLNNNEGGEVDKLTFSAAATVNNAGVIKNGSVDKGGTLNNLEGGIITLGDNSLWSGAFNNWGTVNSDADIATSGSGHTLYNGATGVINGQITTSKNNGGSKAINDGAINIDKTNNVAMSAHGNAKMVNNGTINVGTEGTTQTNMVGMQLESDAKADAVIENNGTINIYASNSYAFSQLGSNGHIVNNGTIYIDGDVTGSGFIKQDGKTIEGSGENGNGTETHYVDFTAPTVPTIDDGMAAANAAHSSSSSSDMNNLSGYVVGTNADGSAGELMVSNASMSGVEINTGFTAGTADTSVSFDNVVKGSNLTDADAIQSTSVVWTAQGSTDADGNVDVTMSKNAYVDVATDNSVSDVAQALDAGYTNNELYTSLNVGTTAELNNALKQVSGSQATTVFREARILSNRFTMLADAAPQIKEGLAFNVVAKGDPRAELGNDTQYDMLALRQKLELTTSQNLTLEYGIARLDGSGSQKAGDNGLTDGFSQFFGLKHSTAFDDDLVWNNSLRYDVHNLDSSRSISYSDTSKTADSNARQQYMEFRSEGAKTFRLMDNALKVTPYVGVKFRHTVEGSYKERSAGDFNLSMNAGNETAVDSIVGLKLDYTGDNGWSATATLEGGPNLSYNKSQRTASLQGAAGQSFGVDDGQKGGGVNGLATIGVKYNSNDTTLHLDAYQWKEDRISDKGFMLNVKKTFR</sequence>
<protein>
    <submittedName>
        <fullName evidence="4">Autotransporter adhesin BigA</fullName>
    </submittedName>
</protein>
<evidence type="ECO:0000256" key="2">
    <source>
        <dbReference type="SAM" id="SignalP"/>
    </source>
</evidence>
<comment type="caution">
    <text evidence="4">The sequence shown here is derived from an EMBL/GenBank/DDBJ whole genome shotgun (WGS) entry which is preliminary data.</text>
</comment>
<dbReference type="Pfam" id="PF25783">
    <property type="entry name" value="BigA_beta"/>
    <property type="match status" value="1"/>
</dbReference>
<dbReference type="InterPro" id="IPR036709">
    <property type="entry name" value="Autotransporte_beta_dom_sf"/>
</dbReference>
<dbReference type="InterPro" id="IPR058035">
    <property type="entry name" value="BigA/YdbA-like_N"/>
</dbReference>
<organism evidence="4">
    <name type="scientific">Salmonella enterica</name>
    <name type="common">Salmonella choleraesuis</name>
    <dbReference type="NCBI Taxonomy" id="28901"/>
    <lineage>
        <taxon>Bacteria</taxon>
        <taxon>Pseudomonadati</taxon>
        <taxon>Pseudomonadota</taxon>
        <taxon>Gammaproteobacteria</taxon>
        <taxon>Enterobacterales</taxon>
        <taxon>Enterobacteriaceae</taxon>
        <taxon>Salmonella</taxon>
    </lineage>
</organism>
<keyword evidence="2" id="KW-0732">Signal</keyword>
<dbReference type="InterPro" id="IPR005546">
    <property type="entry name" value="Autotransporte_beta"/>
</dbReference>
<dbReference type="Pfam" id="PF25784">
    <property type="entry name" value="BigA_N"/>
    <property type="match status" value="1"/>
</dbReference>
<accession>A0A612U949</accession>
<dbReference type="PROSITE" id="PS51208">
    <property type="entry name" value="AUTOTRANSPORTER"/>
    <property type="match status" value="1"/>
</dbReference>
<dbReference type="EMBL" id="AAKVJX010000046">
    <property type="protein sequence ID" value="ECW1185491.1"/>
    <property type="molecule type" value="Genomic_DNA"/>
</dbReference>
<feature type="domain" description="Autotransporter" evidence="3">
    <location>
        <begin position="1667"/>
        <end position="1970"/>
    </location>
</feature>
<feature type="chain" id="PRO_5026150376" evidence="2">
    <location>
        <begin position="25"/>
        <end position="1971"/>
    </location>
</feature>
<feature type="region of interest" description="Disordered" evidence="1">
    <location>
        <begin position="91"/>
        <end position="134"/>
    </location>
</feature>